<evidence type="ECO:0000313" key="2">
    <source>
        <dbReference type="Proteomes" id="UP000306631"/>
    </source>
</evidence>
<protein>
    <submittedName>
        <fullName evidence="1">Uncharacterized protein</fullName>
    </submittedName>
</protein>
<name>A0A4S2D2M0_STEMA</name>
<evidence type="ECO:0000313" key="1">
    <source>
        <dbReference type="EMBL" id="TGY35222.1"/>
    </source>
</evidence>
<accession>A0A4S2D2M0</accession>
<dbReference type="Proteomes" id="UP000306631">
    <property type="component" value="Unassembled WGS sequence"/>
</dbReference>
<proteinExistence type="predicted"/>
<dbReference type="RefSeq" id="WP_136003859.1">
    <property type="nucleotide sequence ID" value="NZ_SRYW01000004.1"/>
</dbReference>
<reference evidence="1 2" key="1">
    <citation type="submission" date="2019-04" db="EMBL/GenBank/DDBJ databases">
        <title>Microbes associate with the intestines of laboratory mice.</title>
        <authorList>
            <person name="Navarre W."/>
            <person name="Wong E."/>
            <person name="Huang K."/>
            <person name="Tropini C."/>
            <person name="Ng K."/>
            <person name="Yu B."/>
        </authorList>
    </citation>
    <scope>NUCLEOTIDE SEQUENCE [LARGE SCALE GENOMIC DNA]</scope>
    <source>
        <strain evidence="1 2">NM62_B4-13</strain>
    </source>
</reference>
<dbReference type="EMBL" id="SRYW01000004">
    <property type="protein sequence ID" value="TGY35222.1"/>
    <property type="molecule type" value="Genomic_DNA"/>
</dbReference>
<organism evidence="1 2">
    <name type="scientific">Stenotrophomonas maltophilia</name>
    <name type="common">Pseudomonas maltophilia</name>
    <name type="synonym">Xanthomonas maltophilia</name>
    <dbReference type="NCBI Taxonomy" id="40324"/>
    <lineage>
        <taxon>Bacteria</taxon>
        <taxon>Pseudomonadati</taxon>
        <taxon>Pseudomonadota</taxon>
        <taxon>Gammaproteobacteria</taxon>
        <taxon>Lysobacterales</taxon>
        <taxon>Lysobacteraceae</taxon>
        <taxon>Stenotrophomonas</taxon>
        <taxon>Stenotrophomonas maltophilia group</taxon>
    </lineage>
</organism>
<gene>
    <name evidence="1" type="ORF">E5352_05745</name>
</gene>
<dbReference type="AlphaFoldDB" id="A0A4S2D2M0"/>
<sequence length="88" mass="10202">MTDLKAFQCDESDVYAAHDAEEAKRLWHDTIGADEEMEDGYPRQLTDEELDQPQPEFDENEIRTGEWTSVREFLEQASEPGWLCGSDF</sequence>
<comment type="caution">
    <text evidence="1">The sequence shown here is derived from an EMBL/GenBank/DDBJ whole genome shotgun (WGS) entry which is preliminary data.</text>
</comment>